<feature type="region of interest" description="Disordered" evidence="1">
    <location>
        <begin position="261"/>
        <end position="288"/>
    </location>
</feature>
<dbReference type="PANTHER" id="PTHR21510:SF15">
    <property type="entry name" value="MICROTUBULE ORGANIZATION PROTEIN AKNA"/>
    <property type="match status" value="1"/>
</dbReference>
<feature type="region of interest" description="Disordered" evidence="1">
    <location>
        <begin position="821"/>
        <end position="891"/>
    </location>
</feature>
<dbReference type="PANTHER" id="PTHR21510">
    <property type="entry name" value="AKNA DOMAIN-CONTAINING PROTEIN"/>
    <property type="match status" value="1"/>
</dbReference>
<gene>
    <name evidence="2" type="ORF">MMEN_LOCUS4009</name>
</gene>
<feature type="compositionally biased region" description="Polar residues" evidence="1">
    <location>
        <begin position="1"/>
        <end position="10"/>
    </location>
</feature>
<dbReference type="GO" id="GO:0060234">
    <property type="term" value="P:neuroblast delamination"/>
    <property type="evidence" value="ECO:0007669"/>
    <property type="project" value="TreeGrafter"/>
</dbReference>
<dbReference type="GO" id="GO:0021849">
    <property type="term" value="P:neuroblast division in subventricular zone"/>
    <property type="evidence" value="ECO:0007669"/>
    <property type="project" value="TreeGrafter"/>
</dbReference>
<dbReference type="AlphaFoldDB" id="A0A8S4AF76"/>
<dbReference type="GO" id="GO:0001837">
    <property type="term" value="P:epithelial to mesenchymal transition"/>
    <property type="evidence" value="ECO:0007669"/>
    <property type="project" value="TreeGrafter"/>
</dbReference>
<feature type="compositionally biased region" description="Polar residues" evidence="1">
    <location>
        <begin position="137"/>
        <end position="155"/>
    </location>
</feature>
<feature type="region of interest" description="Disordered" evidence="1">
    <location>
        <begin position="538"/>
        <end position="647"/>
    </location>
</feature>
<feature type="compositionally biased region" description="Low complexity" evidence="1">
    <location>
        <begin position="753"/>
        <end position="767"/>
    </location>
</feature>
<reference evidence="2" key="1">
    <citation type="submission" date="2021-05" db="EMBL/GenBank/DDBJ databases">
        <authorList>
            <person name="Tigano A."/>
        </authorList>
    </citation>
    <scope>NUCLEOTIDE SEQUENCE</scope>
</reference>
<feature type="compositionally biased region" description="Low complexity" evidence="1">
    <location>
        <begin position="578"/>
        <end position="588"/>
    </location>
</feature>
<feature type="compositionally biased region" description="Polar residues" evidence="1">
    <location>
        <begin position="727"/>
        <end position="752"/>
    </location>
</feature>
<feature type="region of interest" description="Disordered" evidence="1">
    <location>
        <begin position="1"/>
        <end position="48"/>
    </location>
</feature>
<evidence type="ECO:0000313" key="2">
    <source>
        <dbReference type="EMBL" id="CAG5867213.1"/>
    </source>
</evidence>
<feature type="region of interest" description="Disordered" evidence="1">
    <location>
        <begin position="306"/>
        <end position="336"/>
    </location>
</feature>
<feature type="region of interest" description="Disordered" evidence="1">
    <location>
        <begin position="67"/>
        <end position="186"/>
    </location>
</feature>
<feature type="compositionally biased region" description="Basic and acidic residues" evidence="1">
    <location>
        <begin position="72"/>
        <end position="91"/>
    </location>
</feature>
<feature type="region of interest" description="Disordered" evidence="1">
    <location>
        <begin position="674"/>
        <end position="693"/>
    </location>
</feature>
<feature type="compositionally biased region" description="Basic residues" evidence="1">
    <location>
        <begin position="713"/>
        <end position="725"/>
    </location>
</feature>
<evidence type="ECO:0000313" key="3">
    <source>
        <dbReference type="Proteomes" id="UP000677803"/>
    </source>
</evidence>
<keyword evidence="3" id="KW-1185">Reference proteome</keyword>
<feature type="compositionally biased region" description="Polar residues" evidence="1">
    <location>
        <begin position="457"/>
        <end position="470"/>
    </location>
</feature>
<proteinExistence type="predicted"/>
<feature type="region of interest" description="Disordered" evidence="1">
    <location>
        <begin position="698"/>
        <end position="770"/>
    </location>
</feature>
<dbReference type="EMBL" id="CAJRST010003335">
    <property type="protein sequence ID" value="CAG5867213.1"/>
    <property type="molecule type" value="Genomic_DNA"/>
</dbReference>
<comment type="caution">
    <text evidence="2">The sequence shown here is derived from an EMBL/GenBank/DDBJ whole genome shotgun (WGS) entry which is preliminary data.</text>
</comment>
<protein>
    <submittedName>
        <fullName evidence="2">(Atlantic silverside) hypothetical protein</fullName>
    </submittedName>
</protein>
<organism evidence="2 3">
    <name type="scientific">Menidia menidia</name>
    <name type="common">Atlantic silverside</name>
    <dbReference type="NCBI Taxonomy" id="238744"/>
    <lineage>
        <taxon>Eukaryota</taxon>
        <taxon>Metazoa</taxon>
        <taxon>Chordata</taxon>
        <taxon>Craniata</taxon>
        <taxon>Vertebrata</taxon>
        <taxon>Euteleostomi</taxon>
        <taxon>Actinopterygii</taxon>
        <taxon>Neopterygii</taxon>
        <taxon>Teleostei</taxon>
        <taxon>Neoteleostei</taxon>
        <taxon>Acanthomorphata</taxon>
        <taxon>Ovalentaria</taxon>
        <taxon>Atherinomorphae</taxon>
        <taxon>Atheriniformes</taxon>
        <taxon>Atherinopsidae</taxon>
        <taxon>Menidiinae</taxon>
        <taxon>Menidia</taxon>
    </lineage>
</organism>
<accession>A0A8S4AF76</accession>
<feature type="compositionally biased region" description="Basic and acidic residues" evidence="1">
    <location>
        <begin position="121"/>
        <end position="136"/>
    </location>
</feature>
<feature type="compositionally biased region" description="Low complexity" evidence="1">
    <location>
        <begin position="437"/>
        <end position="449"/>
    </location>
</feature>
<feature type="compositionally biased region" description="Basic and acidic residues" evidence="1">
    <location>
        <begin position="538"/>
        <end position="553"/>
    </location>
</feature>
<name>A0A8S4AF76_9TELE</name>
<dbReference type="OrthoDB" id="10035553at2759"/>
<feature type="compositionally biased region" description="Basic and acidic residues" evidence="1">
    <location>
        <begin position="165"/>
        <end position="186"/>
    </location>
</feature>
<sequence length="1103" mass="121705">METRRNTTPGVLNRTPAPVCSSATSTAMSVDDADEEEEANREFASQMDENGIIGLSGALDYVDLEESCCRSSTREEADPNDHLRETLHEEMNFSGRPYQTESEGEEHQTQPFQGEKDGEEEGKRTDRNKEEYHLDNTSECFEYTHSSTKGFISKNTTTPTPRSLTTDRKESSKSHRQNKICDPELRTSKVTLNADEESRKGCLSYHTPDFSWVEPRVRFPKDGYQPPKSKHSLRGRSLSPEPPLVFKSPADIVKEVLLNNSDETSSPSAAKVNLHSDPPMAGSSVPSELNHNASKLLELNYSPAHKAEMSSADSHPNGHSAPQDSPDGFPSTRGLGHVLSNQADKFLQQVQTFEDFLKSEKLRPHEKIEALSQLTEGLNSLERGYLLIRDEYKLLHQGGAETCCFDPERELEGLIFQCGLRVDELKEQVEPGRQEASGSSPPKPISSSDPNEEEETPSYSQSQTVSSQDGQAEAAQSFAFKSSSEEEPEDKDTLQLFYRRPLINKHRRVVPDISADHFRERHKIPFSAALKVIVKHKAEREEQQGQKATDEVSKTPSKRNAKYQHQDPPMDTSRQRSSRSSPPLFSQSTMLPVLPSSCRRSSEMRRSHSSSLSSIADLASERRSSMAQKGSKRALSQDGIISPETDSGFVGSESCLQISSVLHQRAPESLSVFGEDRRAQQSPAAVASPSSPLLRRMAEEPRAASQLSSHLSIRVRQKGQRRRRLTSPPQCWNSPKSVTIHTGSEVEQSDQYSDSSNSLHSTHLSSSPAARCHHEDRLRAMSFSQVANCNDAFFSLQAELTRLNERLEGYLTAMKPVSALTEAPSAEKSFSARKGSTQQRSDVSPEGRGTCIADDSEEESTLRDTTREGSTSVPQHRILTESALQPSTPKPLALASRYTQTSAAPDGCCSAPACSTRKQARQPFVSDIADERDSGDQSFLCPRCLSSLRGPADRPGGASGHPTYCCHLCSSSGFPEPHRCTESDLQKEGSYKHLNHRTARSPRRASSRSCAGLPLMSVCPSQLLLYSSPVILSPHKLEDRSTGVSTTGKRTGRVKSTSVSVDKRNSADSSLDRAIKAAQHMKLTSRHMAYSLATGLRYQGLLT</sequence>
<dbReference type="GO" id="GO:0005813">
    <property type="term" value="C:centrosome"/>
    <property type="evidence" value="ECO:0007669"/>
    <property type="project" value="TreeGrafter"/>
</dbReference>
<feature type="region of interest" description="Disordered" evidence="1">
    <location>
        <begin position="429"/>
        <end position="493"/>
    </location>
</feature>
<feature type="region of interest" description="Disordered" evidence="1">
    <location>
        <begin position="216"/>
        <end position="246"/>
    </location>
</feature>
<evidence type="ECO:0000256" key="1">
    <source>
        <dbReference type="SAM" id="MobiDB-lite"/>
    </source>
</evidence>
<dbReference type="Proteomes" id="UP000677803">
    <property type="component" value="Unassembled WGS sequence"/>
</dbReference>
<feature type="compositionally biased region" description="Low complexity" evidence="1">
    <location>
        <begin position="680"/>
        <end position="692"/>
    </location>
</feature>
<dbReference type="InterPro" id="IPR052655">
    <property type="entry name" value="AKNA_Centrosome-Trans_reg"/>
</dbReference>